<organism evidence="2 3">
    <name type="scientific">Mesorhizobium kowhaii</name>
    <dbReference type="NCBI Taxonomy" id="1300272"/>
    <lineage>
        <taxon>Bacteria</taxon>
        <taxon>Pseudomonadati</taxon>
        <taxon>Pseudomonadota</taxon>
        <taxon>Alphaproteobacteria</taxon>
        <taxon>Hyphomicrobiales</taxon>
        <taxon>Phyllobacteriaceae</taxon>
        <taxon>Mesorhizobium</taxon>
    </lineage>
</organism>
<sequence length="127" mass="13979">MIEKSIKIPGPDHPITIEANPDRVVVTLRGQTIADTAAALTLREAAYPAVQYIPRRDVDMAALMRSDHTTYCPYKGDASYFSIPAGGDRSVNAVWSYETPFPAMAEIKGYVAFYPDRVDAIEERPSG</sequence>
<accession>A0A2W7BQZ5</accession>
<dbReference type="PANTHER" id="PTHR34310:SF9">
    <property type="entry name" value="BLR5716 PROTEIN"/>
    <property type="match status" value="1"/>
</dbReference>
<evidence type="ECO:0000313" key="2">
    <source>
        <dbReference type="EMBL" id="PZV33087.1"/>
    </source>
</evidence>
<dbReference type="EMBL" id="MZXV01000086">
    <property type="protein sequence ID" value="PZV33087.1"/>
    <property type="molecule type" value="Genomic_DNA"/>
</dbReference>
<evidence type="ECO:0000259" key="1">
    <source>
        <dbReference type="Pfam" id="PF04248"/>
    </source>
</evidence>
<dbReference type="AlphaFoldDB" id="A0A2W7BQZ5"/>
<name>A0A2W7BQZ5_9HYPH</name>
<proteinExistence type="predicted"/>
<comment type="caution">
    <text evidence="2">The sequence shown here is derived from an EMBL/GenBank/DDBJ whole genome shotgun (WGS) entry which is preliminary data.</text>
</comment>
<dbReference type="InterPro" id="IPR007361">
    <property type="entry name" value="DUF427"/>
</dbReference>
<dbReference type="InterPro" id="IPR038694">
    <property type="entry name" value="DUF427_sf"/>
</dbReference>
<dbReference type="OrthoDB" id="9815163at2"/>
<keyword evidence="3" id="KW-1185">Reference proteome</keyword>
<feature type="domain" description="DUF427" evidence="1">
    <location>
        <begin position="24"/>
        <end position="116"/>
    </location>
</feature>
<dbReference type="Pfam" id="PF04248">
    <property type="entry name" value="NTP_transf_9"/>
    <property type="match status" value="1"/>
</dbReference>
<dbReference type="PANTHER" id="PTHR34310">
    <property type="entry name" value="DUF427 DOMAIN PROTEIN (AFU_ORTHOLOGUE AFUA_3G02220)"/>
    <property type="match status" value="1"/>
</dbReference>
<protein>
    <recommendedName>
        <fullName evidence="1">DUF427 domain-containing protein</fullName>
    </recommendedName>
</protein>
<gene>
    <name evidence="2" type="ORF">B5V02_39630</name>
</gene>
<evidence type="ECO:0000313" key="3">
    <source>
        <dbReference type="Proteomes" id="UP000248616"/>
    </source>
</evidence>
<reference evidence="3" key="1">
    <citation type="submission" date="2017-03" db="EMBL/GenBank/DDBJ databases">
        <authorList>
            <person name="Safronova V.I."/>
            <person name="Sazanova A.L."/>
            <person name="Chirak E.R."/>
        </authorList>
    </citation>
    <scope>NUCLEOTIDE SEQUENCE [LARGE SCALE GENOMIC DNA]</scope>
    <source>
        <strain evidence="3">Ach-343</strain>
    </source>
</reference>
<dbReference type="Gene3D" id="2.170.150.40">
    <property type="entry name" value="Domain of unknown function (DUF427)"/>
    <property type="match status" value="1"/>
</dbReference>
<dbReference type="Proteomes" id="UP000248616">
    <property type="component" value="Unassembled WGS sequence"/>
</dbReference>
<dbReference type="RefSeq" id="WP_111549415.1">
    <property type="nucleotide sequence ID" value="NZ_MZXV01000086.1"/>
</dbReference>